<dbReference type="Gene3D" id="2.130.10.10">
    <property type="entry name" value="YVTN repeat-like/Quinoprotein amine dehydrogenase"/>
    <property type="match status" value="3"/>
</dbReference>
<protein>
    <submittedName>
        <fullName evidence="4">Putative cleavage and polyadenylation specificity factor subunit 1</fullName>
    </submittedName>
</protein>
<feature type="region of interest" description="Disordered" evidence="1">
    <location>
        <begin position="1446"/>
        <end position="1481"/>
    </location>
</feature>
<evidence type="ECO:0000313" key="4">
    <source>
        <dbReference type="EMBL" id="KAA8496084.1"/>
    </source>
</evidence>
<dbReference type="GO" id="GO:0003676">
    <property type="term" value="F:nucleic acid binding"/>
    <property type="evidence" value="ECO:0007669"/>
    <property type="project" value="InterPro"/>
</dbReference>
<evidence type="ECO:0000259" key="3">
    <source>
        <dbReference type="Pfam" id="PF23726"/>
    </source>
</evidence>
<comment type="caution">
    <text evidence="4">The sequence shown here is derived from an EMBL/GenBank/DDBJ whole genome shotgun (WGS) entry which is preliminary data.</text>
</comment>
<dbReference type="Pfam" id="PF23726">
    <property type="entry name" value="Beta-prop_RSE1_2nd"/>
    <property type="match status" value="1"/>
</dbReference>
<name>A0A5J4YZB3_PORPP</name>
<dbReference type="InterPro" id="IPR050358">
    <property type="entry name" value="RSE1/DDB1/CFT1"/>
</dbReference>
<feature type="domain" description="RSE1/DDB1/CPSF1 C-terminal" evidence="2">
    <location>
        <begin position="1498"/>
        <end position="1854"/>
    </location>
</feature>
<accession>A0A5J4YZB3</accession>
<organism evidence="4 5">
    <name type="scientific">Porphyridium purpureum</name>
    <name type="common">Red alga</name>
    <name type="synonym">Porphyridium cruentum</name>
    <dbReference type="NCBI Taxonomy" id="35688"/>
    <lineage>
        <taxon>Eukaryota</taxon>
        <taxon>Rhodophyta</taxon>
        <taxon>Bangiophyceae</taxon>
        <taxon>Porphyridiales</taxon>
        <taxon>Porphyridiaceae</taxon>
        <taxon>Porphyridium</taxon>
    </lineage>
</organism>
<dbReference type="EMBL" id="VRMN01000003">
    <property type="protein sequence ID" value="KAA8496084.1"/>
    <property type="molecule type" value="Genomic_DNA"/>
</dbReference>
<dbReference type="PANTHER" id="PTHR10644">
    <property type="entry name" value="DNA REPAIR/RNA PROCESSING CPSF FAMILY"/>
    <property type="match status" value="1"/>
</dbReference>
<feature type="domain" description="RSE1/DDB1/CPSF1 second beta-propeller" evidence="3">
    <location>
        <begin position="787"/>
        <end position="1348"/>
    </location>
</feature>
<feature type="region of interest" description="Disordered" evidence="1">
    <location>
        <begin position="719"/>
        <end position="738"/>
    </location>
</feature>
<dbReference type="OMA" id="RERKDTC"/>
<dbReference type="InterPro" id="IPR004871">
    <property type="entry name" value="RSE1/DDB1/CPSF1_C"/>
</dbReference>
<evidence type="ECO:0000259" key="2">
    <source>
        <dbReference type="Pfam" id="PF03178"/>
    </source>
</evidence>
<sequence length="1892" mass="205765">MAFAAVNAVHPPTGVTHALSARILRPDGGDEYGGDADAHKQLVLVKGTLLELYVVREQGDARRLQLIHAQHLLGVVESAVAVPLPYVQYDCVVLGFRGARISVLSWDPTRFEWRTEQIFSLAKYLTTAAKEGDPDPQGVLAGRDLTTDAPLLKAERSGRSLAVLCPNTNVLFVLPIGSLEFYMRTVIKNQQPEYAGNVLITEEKILCVPLIDYGVWNVRDFCYCEDAMDPTLAMVFAPHPTWAGRVAANPAPCKSKALRVDLHTKYVDLVWTLEALPFDVQLITGIPRELGGGGCLIQAPSVLFLVRYGIAKSVLAVNEVGLDYFDYVRSEVKEHRGMLANAHKAAPLALDLSSCLVVLQVDKLSAWFGSALILLPSGRCLQMKIPLESETSPVLELGEVRTETISECSALTMLDHELVFVGSRWSDSLVFKMKRREQPNEPRTYAEGHEPAANGILSDLEGDRAEFPSKSAHALKVEPNAMEPGTGAEREGKGHEDEDASWIFQTEPSMKRLKTNAAAAPGQIARFESTREGSAYELVECDRLQSLGPNADVSAVQSTDNHLTEDRMGKRLELVVPGGTGASGGLGVLSKTVRPLPLTAFTLANGRCVWTVVNIVRNRACAHVRSQRNAAIRKQNARREQQNKQVQTLRAQFIETALLAQGQQKEEPLRAKAEVKAEGEGQEEKQVGASSRASVKVEEAVLEEPSRKERVKIQADAMLEPRHDAGEADGSRDVKPEQDTDDVVLAAIKQMAEAQYPIQPPLALDEGPEYEDGKHMSSLMFVNTYNPNGTALLRVEEEISKLDEPGAQGGLVTNLLTVAAGNVLGKAAIVQVVKSGVKLLHGTRQAFSYMNPHASSIVHAQVLDPYVLLQLASGTFIVLEARFEGGTSIPVSASSGAVAASSVKEEASAKFDSVELEESEMEMDMDPDDLVSFDWDALIAKTEMEIEAGGQVSSMTLVEVYYSGDTSGGKVNELVQSVGLYRGPAAQAVFHGSADAGTPGADWDGYGNGDDGELYDVMGSRHGNGSDLPSSNMMTEEDFAYQQEEKSLYGYVPNARSEARAFSASDPLVVQGGDDKSSDGEHGILLVVLSRSGVLEVRSAPDFDITIFRNARFFLLPQILDDDGGERQMNAFSVVPDSEDDNRAPGSAAHQSSAPLSAVPEKSKAPSAAVVPSAMQITSVALASVRGVSSFRSISTLVLIALDQQNFPTIYRGHIVPVRDRRRTRLNLEVDDLAFRWRVRFVRVLGSEILLHQVPSPEQVAAGAAASAAASTSKKAREMIEPSVVAFDDIAGRGGIFVKALHPFLLFAERGYFRYHPVSVPGQSTSTQVGGFAPVHAVNCRHGFVMLTNVRKNAGGQGDAAGAGSEMGHDIAAATTLSICVLPPPDMVSYEGAWSMRKVPCHGTPLRVTYHPQTEAVCALVLCKNAIDRVQRANEIRTMSSFFRKAAEDDDEDAATRAKSQGRAKEAEQEGGAESNASSGLFMPDLESDVYEVHSYRPDRWELIDKHKLQPYEVALSAKCMTVDVYKSAISEGASAPSSNQGRGQGRNSGEPEISPFAAAVKLRPKNMLVVSTGYDKGEEVSIRGRLLMFEISRLDNFVENEVVSTFQMRLISEKELKGPVTDVASMEGYVLVSIGTKVEVYKLVEDEIVCCSFLFVDLFCNGLSSIKNYCLSSDMYRNVTLSMWRNRNKSLNFLAKGYEPLDIASAEFLVHDAALGVVVADANGNVQLMHYDPEDPDARGGSRLVPNGALFMGTVVNRMLRVRDHMPKVIDQTHAAGKQDLVYVSSDGEIGSFAPLNEVEFRALSTLSSRLAQSTSIPRCAGLNPRAFRAFQPPPHTNVQVHQHNLIDVDFIADLAMLDRTKRSELLRLCGVKEDALRAALYSLARVWARF</sequence>
<reference evidence="5" key="1">
    <citation type="journal article" date="2019" name="Nat. Commun.">
        <title>Expansion of phycobilisome linker gene families in mesophilic red algae.</title>
        <authorList>
            <person name="Lee J."/>
            <person name="Kim D."/>
            <person name="Bhattacharya D."/>
            <person name="Yoon H.S."/>
        </authorList>
    </citation>
    <scope>NUCLEOTIDE SEQUENCE [LARGE SCALE GENOMIC DNA]</scope>
    <source>
        <strain evidence="5">CCMP 1328</strain>
    </source>
</reference>
<dbReference type="Proteomes" id="UP000324585">
    <property type="component" value="Unassembled WGS sequence"/>
</dbReference>
<dbReference type="GO" id="GO:0005634">
    <property type="term" value="C:nucleus"/>
    <property type="evidence" value="ECO:0007669"/>
    <property type="project" value="InterPro"/>
</dbReference>
<dbReference type="OrthoDB" id="6109at2759"/>
<feature type="region of interest" description="Disordered" evidence="1">
    <location>
        <begin position="1136"/>
        <end position="1161"/>
    </location>
</feature>
<gene>
    <name evidence="4" type="ORF">FVE85_2239</name>
</gene>
<dbReference type="Pfam" id="PF03178">
    <property type="entry name" value="CPSF_A"/>
    <property type="match status" value="1"/>
</dbReference>
<feature type="region of interest" description="Disordered" evidence="1">
    <location>
        <begin position="478"/>
        <end position="497"/>
    </location>
</feature>
<dbReference type="InterPro" id="IPR015943">
    <property type="entry name" value="WD40/YVTN_repeat-like_dom_sf"/>
</dbReference>
<dbReference type="InterPro" id="IPR058543">
    <property type="entry name" value="Beta-prop_RSE1/DDB1/CPSF1_2nd"/>
</dbReference>
<evidence type="ECO:0000256" key="1">
    <source>
        <dbReference type="SAM" id="MobiDB-lite"/>
    </source>
</evidence>
<keyword evidence="5" id="KW-1185">Reference proteome</keyword>
<evidence type="ECO:0000313" key="5">
    <source>
        <dbReference type="Proteomes" id="UP000324585"/>
    </source>
</evidence>
<proteinExistence type="predicted"/>